<protein>
    <submittedName>
        <fullName evidence="1">Uncharacterized protein</fullName>
    </submittedName>
</protein>
<dbReference type="AlphaFoldDB" id="A0A564Z3G9"/>
<gene>
    <name evidence="1" type="ORF">WMSIL1_LOCUS12199</name>
</gene>
<proteinExistence type="predicted"/>
<reference evidence="1 2" key="1">
    <citation type="submission" date="2019-07" db="EMBL/GenBank/DDBJ databases">
        <authorList>
            <person name="Jastrzebski P J."/>
            <person name="Paukszto L."/>
            <person name="Jastrzebski P J."/>
        </authorList>
    </citation>
    <scope>NUCLEOTIDE SEQUENCE [LARGE SCALE GENOMIC DNA]</scope>
    <source>
        <strain evidence="1 2">WMS-il1</strain>
    </source>
</reference>
<dbReference type="EMBL" id="CABIJS010000588">
    <property type="protein sequence ID" value="VUZ53966.1"/>
    <property type="molecule type" value="Genomic_DNA"/>
</dbReference>
<organism evidence="1 2">
    <name type="scientific">Hymenolepis diminuta</name>
    <name type="common">Rat tapeworm</name>
    <dbReference type="NCBI Taxonomy" id="6216"/>
    <lineage>
        <taxon>Eukaryota</taxon>
        <taxon>Metazoa</taxon>
        <taxon>Spiralia</taxon>
        <taxon>Lophotrochozoa</taxon>
        <taxon>Platyhelminthes</taxon>
        <taxon>Cestoda</taxon>
        <taxon>Eucestoda</taxon>
        <taxon>Cyclophyllidea</taxon>
        <taxon>Hymenolepididae</taxon>
        <taxon>Hymenolepis</taxon>
    </lineage>
</organism>
<evidence type="ECO:0000313" key="2">
    <source>
        <dbReference type="Proteomes" id="UP000321570"/>
    </source>
</evidence>
<name>A0A564Z3G9_HYMDI</name>
<sequence>MVADPHFLTDLNIVDHTHNQNHMVIRNDHTCPLATQSIITSVDECGNCTSPVWLSFLQHSASYTVLTFPTVDTSAEDFSPNAGCGVDLYPSKKFYSTSSIILFRIL</sequence>
<evidence type="ECO:0000313" key="1">
    <source>
        <dbReference type="EMBL" id="VUZ53966.1"/>
    </source>
</evidence>
<keyword evidence="2" id="KW-1185">Reference proteome</keyword>
<dbReference type="Proteomes" id="UP000321570">
    <property type="component" value="Unassembled WGS sequence"/>
</dbReference>
<accession>A0A564Z3G9</accession>